<accession>A0ACB8BSB9</accession>
<organism evidence="1 2">
    <name type="scientific">Leucogyrophana mollusca</name>
    <dbReference type="NCBI Taxonomy" id="85980"/>
    <lineage>
        <taxon>Eukaryota</taxon>
        <taxon>Fungi</taxon>
        <taxon>Dikarya</taxon>
        <taxon>Basidiomycota</taxon>
        <taxon>Agaricomycotina</taxon>
        <taxon>Agaricomycetes</taxon>
        <taxon>Agaricomycetidae</taxon>
        <taxon>Boletales</taxon>
        <taxon>Boletales incertae sedis</taxon>
        <taxon>Leucogyrophana</taxon>
    </lineage>
</organism>
<reference evidence="1" key="1">
    <citation type="journal article" date="2021" name="New Phytol.">
        <title>Evolutionary innovations through gain and loss of genes in the ectomycorrhizal Boletales.</title>
        <authorList>
            <person name="Wu G."/>
            <person name="Miyauchi S."/>
            <person name="Morin E."/>
            <person name="Kuo A."/>
            <person name="Drula E."/>
            <person name="Varga T."/>
            <person name="Kohler A."/>
            <person name="Feng B."/>
            <person name="Cao Y."/>
            <person name="Lipzen A."/>
            <person name="Daum C."/>
            <person name="Hundley H."/>
            <person name="Pangilinan J."/>
            <person name="Johnson J."/>
            <person name="Barry K."/>
            <person name="LaButti K."/>
            <person name="Ng V."/>
            <person name="Ahrendt S."/>
            <person name="Min B."/>
            <person name="Choi I.G."/>
            <person name="Park H."/>
            <person name="Plett J.M."/>
            <person name="Magnuson J."/>
            <person name="Spatafora J.W."/>
            <person name="Nagy L.G."/>
            <person name="Henrissat B."/>
            <person name="Grigoriev I.V."/>
            <person name="Yang Z.L."/>
            <person name="Xu J."/>
            <person name="Martin F.M."/>
        </authorList>
    </citation>
    <scope>NUCLEOTIDE SEQUENCE</scope>
    <source>
        <strain evidence="1">KUC20120723A-06</strain>
    </source>
</reference>
<proteinExistence type="predicted"/>
<dbReference type="Proteomes" id="UP000790709">
    <property type="component" value="Unassembled WGS sequence"/>
</dbReference>
<sequence>MVLQVSNRTRFADSENTPPIRLPTTTTKVRNGIQAASRRRRARVSGSYPQYAVKLAKKQQQRTKTKAVSKYPPPSVDVEMHDVSASGSVQTKSVLLPRYLSRPEFREVSRETLRAVDPELTDSNTHPDYIREGLEHFGPAMLRVLSSVQAQPVTNVLPKELSIIINDLSSDLPTHMLAVYARQSTSSAAVKRRVTLFPTHNVVLAANCASLPTLPASIPVSASDMQNSPASINVPIVPLCIPSPETFPQLSTFLYTKRADHLLASLLPSSSLPLSLLSASPLPSTGSVKQYATSLATAHTPQTLLAHAMSVNGLWRNVCALGVFDERLWDVMDIAWEVLLGALGVATGKGVAL</sequence>
<name>A0ACB8BSB9_9AGAM</name>
<evidence type="ECO:0000313" key="2">
    <source>
        <dbReference type="Proteomes" id="UP000790709"/>
    </source>
</evidence>
<dbReference type="EMBL" id="MU266348">
    <property type="protein sequence ID" value="KAH7928830.1"/>
    <property type="molecule type" value="Genomic_DNA"/>
</dbReference>
<gene>
    <name evidence="1" type="ORF">BV22DRAFT_1058048</name>
</gene>
<comment type="caution">
    <text evidence="1">The sequence shown here is derived from an EMBL/GenBank/DDBJ whole genome shotgun (WGS) entry which is preliminary data.</text>
</comment>
<evidence type="ECO:0000313" key="1">
    <source>
        <dbReference type="EMBL" id="KAH7928830.1"/>
    </source>
</evidence>
<keyword evidence="2" id="KW-1185">Reference proteome</keyword>
<protein>
    <submittedName>
        <fullName evidence="1">Uncharacterized protein</fullName>
    </submittedName>
</protein>